<dbReference type="OrthoDB" id="3827359at2"/>
<evidence type="ECO:0000313" key="1">
    <source>
        <dbReference type="EMBL" id="NMW92581.1"/>
    </source>
</evidence>
<accession>A0A2X1RIH4</accession>
<proteinExistence type="predicted"/>
<evidence type="ECO:0000313" key="2">
    <source>
        <dbReference type="Proteomes" id="UP000582487"/>
    </source>
</evidence>
<reference evidence="1 2" key="1">
    <citation type="submission" date="2020-04" db="EMBL/GenBank/DDBJ databases">
        <title>Antimicrobial susceptibility and clonality of vaginal-derived multi-drug resistant Mobiluncus isolates in China.</title>
        <authorList>
            <person name="Zhang X."/>
        </authorList>
    </citation>
    <scope>NUCLEOTIDE SEQUENCE [LARGE SCALE GENOMIC DNA]</scope>
    <source>
        <strain evidence="1 2">7</strain>
    </source>
</reference>
<sequence>MRENPLISDISSQFDAQLQVQRQVEVADMATAEATEVTLAGRLLGSVGTELELRLMNGESLRGQVLRAAGTWLILELQRAQLLVWYRSLGAISGLDATPEWPTKVEERLTAAKILRDFAASRLEIQFVTHNSSLQGYIQRVGQDFVDIIDHGRQVTLPFEALLYVSCPR</sequence>
<organism evidence="1 2">
    <name type="scientific">Mobiluncus mulieris</name>
    <dbReference type="NCBI Taxonomy" id="2052"/>
    <lineage>
        <taxon>Bacteria</taxon>
        <taxon>Bacillati</taxon>
        <taxon>Actinomycetota</taxon>
        <taxon>Actinomycetes</taxon>
        <taxon>Actinomycetales</taxon>
        <taxon>Actinomycetaceae</taxon>
        <taxon>Mobiluncus</taxon>
    </lineage>
</organism>
<dbReference type="RefSeq" id="WP_004013218.1">
    <property type="nucleotide sequence ID" value="NZ_JABCUT010000004.1"/>
</dbReference>
<dbReference type="EMBL" id="JABCUV010000002">
    <property type="protein sequence ID" value="NMW92581.1"/>
    <property type="molecule type" value="Genomic_DNA"/>
</dbReference>
<gene>
    <name evidence="1" type="ORF">HHJ74_02465</name>
</gene>
<dbReference type="Proteomes" id="UP000582487">
    <property type="component" value="Unassembled WGS sequence"/>
</dbReference>
<dbReference type="AlphaFoldDB" id="A0A2X1RIH4"/>
<protein>
    <submittedName>
        <fullName evidence="1">Uncharacterized protein</fullName>
    </submittedName>
</protein>
<name>A0A2X1RIH4_9ACTO</name>
<comment type="caution">
    <text evidence="1">The sequence shown here is derived from an EMBL/GenBank/DDBJ whole genome shotgun (WGS) entry which is preliminary data.</text>
</comment>